<dbReference type="GO" id="GO:0016787">
    <property type="term" value="F:hydrolase activity"/>
    <property type="evidence" value="ECO:0007669"/>
    <property type="project" value="UniProtKB-KW"/>
</dbReference>
<dbReference type="FunFam" id="3.40.50.1820:FF:000021">
    <property type="entry name" value="Lipase"/>
    <property type="match status" value="1"/>
</dbReference>
<comment type="caution">
    <text evidence="8">The sequence shown here is derived from an EMBL/GenBank/DDBJ whole genome shotgun (WGS) entry which is preliminary data.</text>
</comment>
<keyword evidence="2" id="KW-0732">Signal</keyword>
<dbReference type="OrthoDB" id="408631at2759"/>
<protein>
    <recommendedName>
        <fullName evidence="7">AB hydrolase-1 domain-containing protein</fullName>
    </recommendedName>
</protein>
<dbReference type="Pfam" id="PF00561">
    <property type="entry name" value="Abhydrolase_1"/>
    <property type="match status" value="1"/>
</dbReference>
<evidence type="ECO:0000313" key="9">
    <source>
        <dbReference type="Proteomes" id="UP000494256"/>
    </source>
</evidence>
<evidence type="ECO:0000259" key="7">
    <source>
        <dbReference type="Pfam" id="PF00561"/>
    </source>
</evidence>
<keyword evidence="6" id="KW-0325">Glycoprotein</keyword>
<dbReference type="Proteomes" id="UP000494256">
    <property type="component" value="Unassembled WGS sequence"/>
</dbReference>
<dbReference type="EMBL" id="CADEBD010000293">
    <property type="protein sequence ID" value="CAB3233464.1"/>
    <property type="molecule type" value="Genomic_DNA"/>
</dbReference>
<evidence type="ECO:0000256" key="2">
    <source>
        <dbReference type="ARBA" id="ARBA00022729"/>
    </source>
</evidence>
<comment type="similarity">
    <text evidence="1">Belongs to the AB hydrolase superfamily. Lipase family.</text>
</comment>
<proteinExistence type="inferred from homology"/>
<keyword evidence="5" id="KW-0443">Lipid metabolism</keyword>
<dbReference type="GO" id="GO:0016042">
    <property type="term" value="P:lipid catabolic process"/>
    <property type="evidence" value="ECO:0007669"/>
    <property type="project" value="UniProtKB-KW"/>
</dbReference>
<name>A0A8S0ZLN4_ARCPL</name>
<organism evidence="8 9">
    <name type="scientific">Arctia plantaginis</name>
    <name type="common">Wood tiger moth</name>
    <name type="synonym">Phalaena plantaginis</name>
    <dbReference type="NCBI Taxonomy" id="874455"/>
    <lineage>
        <taxon>Eukaryota</taxon>
        <taxon>Metazoa</taxon>
        <taxon>Ecdysozoa</taxon>
        <taxon>Arthropoda</taxon>
        <taxon>Hexapoda</taxon>
        <taxon>Insecta</taxon>
        <taxon>Pterygota</taxon>
        <taxon>Neoptera</taxon>
        <taxon>Endopterygota</taxon>
        <taxon>Lepidoptera</taxon>
        <taxon>Glossata</taxon>
        <taxon>Ditrysia</taxon>
        <taxon>Noctuoidea</taxon>
        <taxon>Erebidae</taxon>
        <taxon>Arctiinae</taxon>
        <taxon>Arctia</taxon>
    </lineage>
</organism>
<gene>
    <name evidence="8" type="ORF">APLA_LOCUS6095</name>
</gene>
<evidence type="ECO:0000256" key="1">
    <source>
        <dbReference type="ARBA" id="ARBA00010701"/>
    </source>
</evidence>
<evidence type="ECO:0000256" key="3">
    <source>
        <dbReference type="ARBA" id="ARBA00022801"/>
    </source>
</evidence>
<reference evidence="8 9" key="1">
    <citation type="submission" date="2020-04" db="EMBL/GenBank/DDBJ databases">
        <authorList>
            <person name="Wallbank WR R."/>
            <person name="Pardo Diaz C."/>
            <person name="Kozak K."/>
            <person name="Martin S."/>
            <person name="Jiggins C."/>
            <person name="Moest M."/>
            <person name="Warren A I."/>
            <person name="Byers J.R.P. K."/>
            <person name="Montejo-Kovacevich G."/>
            <person name="Yen C E."/>
        </authorList>
    </citation>
    <scope>NUCLEOTIDE SEQUENCE [LARGE SCALE GENOMIC DNA]</scope>
</reference>
<evidence type="ECO:0000256" key="4">
    <source>
        <dbReference type="ARBA" id="ARBA00022963"/>
    </source>
</evidence>
<dbReference type="PANTHER" id="PTHR11005">
    <property type="entry name" value="LYSOSOMAL ACID LIPASE-RELATED"/>
    <property type="match status" value="1"/>
</dbReference>
<dbReference type="InterPro" id="IPR029058">
    <property type="entry name" value="AB_hydrolase_fold"/>
</dbReference>
<evidence type="ECO:0000256" key="5">
    <source>
        <dbReference type="ARBA" id="ARBA00023098"/>
    </source>
</evidence>
<keyword evidence="4" id="KW-0442">Lipid degradation</keyword>
<dbReference type="Gene3D" id="3.40.50.1820">
    <property type="entry name" value="alpha/beta hydrolase"/>
    <property type="match status" value="1"/>
</dbReference>
<dbReference type="SUPFAM" id="SSF53474">
    <property type="entry name" value="alpha/beta-Hydrolases"/>
    <property type="match status" value="1"/>
</dbReference>
<evidence type="ECO:0000256" key="6">
    <source>
        <dbReference type="ARBA" id="ARBA00023180"/>
    </source>
</evidence>
<dbReference type="AlphaFoldDB" id="A0A8S0ZLN4"/>
<sequence length="468" mass="52356">MIPKILLTYVLLECCNGQILSNLFPSFLETTADLEHELAKTPHVVKASTTQSNALTVSRLTVTKPPAKLASILGSLELPSYTNHLSNAQVADEFLATYNSGLKNEDVHFNFEQLVTKYGRDYELHEVITKDGYVLSLYRLLGSRDPVFLMHGLLGSADDFIIAGPEDGLAYLLAQQDYDVWLGNARGNKVSRAHISLSPSDAAFWDFSWHEIGVYDLPTMIDYILENTNKTSLKYVGHSQGTTAFFVMASEKPEYNKKVSLMAALSPVAFMTKVRSPMIRLMAPGTSLLQAVSKSAGQNEFLPDGKLTRLLKKLICGSGMLANIICGNLMFLSYGFDFAQFNISNLPVIFSHMPSGASMKQLVHYGQGLINEDFRHFDYGSMENSERYGTMLAPSYNLENIKTPIWMFCAESDWLADPVDVEILRSKLKNVIDIYKIQNKEFNHIDFVIAKDVAKLVYRMVLKVLSSF</sequence>
<keyword evidence="3" id="KW-0378">Hydrolase</keyword>
<feature type="domain" description="AB hydrolase-1" evidence="7">
    <location>
        <begin position="146"/>
        <end position="273"/>
    </location>
</feature>
<accession>A0A8S0ZLN4</accession>
<evidence type="ECO:0000313" key="8">
    <source>
        <dbReference type="EMBL" id="CAB3233464.1"/>
    </source>
</evidence>
<dbReference type="InterPro" id="IPR000073">
    <property type="entry name" value="AB_hydrolase_1"/>
</dbReference>